<comment type="caution">
    <text evidence="9">The sequence shown here is derived from an EMBL/GenBank/DDBJ whole genome shotgun (WGS) entry which is preliminary data.</text>
</comment>
<evidence type="ECO:0000256" key="2">
    <source>
        <dbReference type="ARBA" id="ARBA00008683"/>
    </source>
</evidence>
<dbReference type="NCBIfam" id="TIGR00705">
    <property type="entry name" value="SppA_67K"/>
    <property type="match status" value="1"/>
</dbReference>
<keyword evidence="10" id="KW-1185">Reference proteome</keyword>
<keyword evidence="7" id="KW-1133">Transmembrane helix</keyword>
<feature type="domain" description="Peptidase S49" evidence="8">
    <location>
        <begin position="138"/>
        <end position="280"/>
    </location>
</feature>
<dbReference type="InterPro" id="IPR004634">
    <property type="entry name" value="Pept_S49_pIV"/>
</dbReference>
<keyword evidence="6 7" id="KW-0472">Membrane</keyword>
<protein>
    <submittedName>
        <fullName evidence="9">Signal peptide peptidase SppA</fullName>
    </submittedName>
</protein>
<evidence type="ECO:0000256" key="1">
    <source>
        <dbReference type="ARBA" id="ARBA00004370"/>
    </source>
</evidence>
<evidence type="ECO:0000256" key="7">
    <source>
        <dbReference type="SAM" id="Phobius"/>
    </source>
</evidence>
<dbReference type="PANTHER" id="PTHR33209">
    <property type="entry name" value="PROTEASE 4"/>
    <property type="match status" value="1"/>
</dbReference>
<dbReference type="InterPro" id="IPR002142">
    <property type="entry name" value="Peptidase_S49"/>
</dbReference>
<keyword evidence="3" id="KW-0645">Protease</keyword>
<dbReference type="InterPro" id="IPR029045">
    <property type="entry name" value="ClpP/crotonase-like_dom_sf"/>
</dbReference>
<name>A0ABS5V705_9GAMM</name>
<feature type="transmembrane region" description="Helical" evidence="7">
    <location>
        <begin position="21"/>
        <end position="46"/>
    </location>
</feature>
<sequence>MAKKSSTAKNIMLFIWNLLNFFRKLVLNLIFFPLLLVVIIAAVVAMGSEEELKIDKGSALVLDLSGTLVDQARRVDPFERLMRQGDNAEDAEILLSDVLYVIENATEDERVSMIVLELSGMQAGISKLSAVGDALKTFRDAGKKVVAVGDWYGRNEYFLASFADEIYLSPQGELFIDGYASYNLYFKSALEKLKVKTHVFRVGTYKSAVEPYILDGMSDAAREASQALINDLWGSYSSTVAENRGIAVNELVLDADTYITRLDAQDGDGAKLALAQRWVDKLATPEQFRETMVELVGKSSEEDSHSFKQVGFHDYLSLVAPAPQLIPVDSVGIIVAKGTILNGSQPPGDIGGKSTAELFREARFDDKIKAVVLRVDSPGGSAFASEEIRQELIALKSAGKPVVVSMGSMAASGGYWISASADHIFATPTTLTGSIGIFGLMTTFEESLDAIGVHADGVATSEWSAHSPFKSLSPKLEMAIQRGVERGYREFIGLVAKERSMTLEQVDAIAQGRVWSGKKALELGLVDELGDMPEAIAKAAELAGMETFDTRVIEQPMSAEEVFMQELFATVGQLLPLESISSAPHSTANSAVNSTLKVLLGAWDKTLKQLTSFDDPRALYLYCEYCEIQ</sequence>
<keyword evidence="4" id="KW-0378">Hydrolase</keyword>
<comment type="similarity">
    <text evidence="2">Belongs to the peptidase S49 family.</text>
</comment>
<dbReference type="SUPFAM" id="SSF52096">
    <property type="entry name" value="ClpP/crotonase"/>
    <property type="match status" value="2"/>
</dbReference>
<dbReference type="CDD" id="cd07023">
    <property type="entry name" value="S49_Sppa_N_C"/>
    <property type="match status" value="1"/>
</dbReference>
<dbReference type="InterPro" id="IPR004635">
    <property type="entry name" value="Pept_S49_SppA"/>
</dbReference>
<evidence type="ECO:0000259" key="8">
    <source>
        <dbReference type="Pfam" id="PF01343"/>
    </source>
</evidence>
<dbReference type="Gene3D" id="3.90.226.10">
    <property type="entry name" value="2-enoyl-CoA Hydratase, Chain A, domain 1"/>
    <property type="match status" value="4"/>
</dbReference>
<dbReference type="InterPro" id="IPR047272">
    <property type="entry name" value="S49_SppA_C"/>
</dbReference>
<dbReference type="InterPro" id="IPR047217">
    <property type="entry name" value="S49_SppA_67K_type_N"/>
</dbReference>
<dbReference type="Pfam" id="PF01343">
    <property type="entry name" value="Peptidase_S49"/>
    <property type="match status" value="2"/>
</dbReference>
<dbReference type="Proteomes" id="UP001195903">
    <property type="component" value="Unassembled WGS sequence"/>
</dbReference>
<evidence type="ECO:0000313" key="10">
    <source>
        <dbReference type="Proteomes" id="UP001195903"/>
    </source>
</evidence>
<dbReference type="CDD" id="cd07018">
    <property type="entry name" value="S49_SppA_67K_type"/>
    <property type="match status" value="1"/>
</dbReference>
<evidence type="ECO:0000256" key="4">
    <source>
        <dbReference type="ARBA" id="ARBA00022801"/>
    </source>
</evidence>
<accession>A0ABS5V705</accession>
<dbReference type="EMBL" id="JAHEPS010000005">
    <property type="protein sequence ID" value="MBT1445504.1"/>
    <property type="molecule type" value="Genomic_DNA"/>
</dbReference>
<keyword evidence="5" id="KW-0720">Serine protease</keyword>
<evidence type="ECO:0000256" key="3">
    <source>
        <dbReference type="ARBA" id="ARBA00022670"/>
    </source>
</evidence>
<evidence type="ECO:0000313" key="9">
    <source>
        <dbReference type="EMBL" id="MBT1445504.1"/>
    </source>
</evidence>
<gene>
    <name evidence="9" type="primary">sppA</name>
    <name evidence="9" type="ORF">KJI95_13355</name>
</gene>
<reference evidence="9 10" key="1">
    <citation type="submission" date="2021-05" db="EMBL/GenBank/DDBJ databases">
        <title>Shewanella sp. JM162201.</title>
        <authorList>
            <person name="Xu S."/>
            <person name="Li A."/>
        </authorList>
    </citation>
    <scope>NUCLEOTIDE SEQUENCE [LARGE SCALE GENOMIC DNA]</scope>
    <source>
        <strain evidence="9 10">JM162201</strain>
    </source>
</reference>
<dbReference type="RefSeq" id="WP_214507705.1">
    <property type="nucleotide sequence ID" value="NZ_JAHEPS010000005.1"/>
</dbReference>
<proteinExistence type="inferred from homology"/>
<evidence type="ECO:0000256" key="5">
    <source>
        <dbReference type="ARBA" id="ARBA00022825"/>
    </source>
</evidence>
<dbReference type="PIRSF" id="PIRSF001217">
    <property type="entry name" value="Protease_4_SppA"/>
    <property type="match status" value="1"/>
</dbReference>
<evidence type="ECO:0000256" key="6">
    <source>
        <dbReference type="ARBA" id="ARBA00023136"/>
    </source>
</evidence>
<feature type="domain" description="Peptidase S49" evidence="8">
    <location>
        <begin position="395"/>
        <end position="545"/>
    </location>
</feature>
<dbReference type="NCBIfam" id="TIGR00706">
    <property type="entry name" value="SppA_dom"/>
    <property type="match status" value="1"/>
</dbReference>
<keyword evidence="7" id="KW-0812">Transmembrane</keyword>
<comment type="subcellular location">
    <subcellularLocation>
        <location evidence="1">Membrane</location>
    </subcellularLocation>
</comment>
<organism evidence="9 10">
    <name type="scientific">Shewanella jiangmenensis</name>
    <dbReference type="NCBI Taxonomy" id="2837387"/>
    <lineage>
        <taxon>Bacteria</taxon>
        <taxon>Pseudomonadati</taxon>
        <taxon>Pseudomonadota</taxon>
        <taxon>Gammaproteobacteria</taxon>
        <taxon>Alteromonadales</taxon>
        <taxon>Shewanellaceae</taxon>
        <taxon>Shewanella</taxon>
    </lineage>
</organism>
<dbReference type="PANTHER" id="PTHR33209:SF1">
    <property type="entry name" value="PEPTIDASE S49 DOMAIN-CONTAINING PROTEIN"/>
    <property type="match status" value="1"/>
</dbReference>